<dbReference type="AlphaFoldDB" id="A0AAD4SH54"/>
<name>A0AAD4SH54_9MAGN</name>
<evidence type="ECO:0000313" key="2">
    <source>
        <dbReference type="EMBL" id="KAI3907643.1"/>
    </source>
</evidence>
<keyword evidence="1" id="KW-0732">Signal</keyword>
<keyword evidence="3" id="KW-1185">Reference proteome</keyword>
<accession>A0AAD4SH54</accession>
<reference evidence="2" key="1">
    <citation type="submission" date="2022-04" db="EMBL/GenBank/DDBJ databases">
        <title>A functionally conserved STORR gene fusion in Papaver species that diverged 16.8 million years ago.</title>
        <authorList>
            <person name="Catania T."/>
        </authorList>
    </citation>
    <scope>NUCLEOTIDE SEQUENCE</scope>
    <source>
        <strain evidence="2">S-188037</strain>
    </source>
</reference>
<evidence type="ECO:0000256" key="1">
    <source>
        <dbReference type="SAM" id="SignalP"/>
    </source>
</evidence>
<dbReference type="EMBL" id="JAJJMB010010581">
    <property type="protein sequence ID" value="KAI3907643.1"/>
    <property type="molecule type" value="Genomic_DNA"/>
</dbReference>
<feature type="signal peptide" evidence="1">
    <location>
        <begin position="1"/>
        <end position="19"/>
    </location>
</feature>
<dbReference type="PANTHER" id="PTHR33977:SF2">
    <property type="entry name" value="OS09G0309100 PROTEIN"/>
    <property type="match status" value="1"/>
</dbReference>
<feature type="chain" id="PRO_5041934327" evidence="1">
    <location>
        <begin position="20"/>
        <end position="116"/>
    </location>
</feature>
<organism evidence="2 3">
    <name type="scientific">Papaver atlanticum</name>
    <dbReference type="NCBI Taxonomy" id="357466"/>
    <lineage>
        <taxon>Eukaryota</taxon>
        <taxon>Viridiplantae</taxon>
        <taxon>Streptophyta</taxon>
        <taxon>Embryophyta</taxon>
        <taxon>Tracheophyta</taxon>
        <taxon>Spermatophyta</taxon>
        <taxon>Magnoliopsida</taxon>
        <taxon>Ranunculales</taxon>
        <taxon>Papaveraceae</taxon>
        <taxon>Papaveroideae</taxon>
        <taxon>Papaver</taxon>
    </lineage>
</organism>
<proteinExistence type="predicted"/>
<sequence>MEILLYILIAALLIYNGKRRQHVNKSGFVCHGSLDQDAIDITVSWLAANSTFGKLKCPFCTLLISDSRHHVLLIVAKQDVSKWMKSLVGRADSAWKINGFMIDDAAAEVDPIRQEF</sequence>
<protein>
    <submittedName>
        <fullName evidence="2">Uncharacterized protein</fullName>
    </submittedName>
</protein>
<dbReference type="PANTHER" id="PTHR33977">
    <property type="entry name" value="ZINC ION BINDING PROTEIN"/>
    <property type="match status" value="1"/>
</dbReference>
<comment type="caution">
    <text evidence="2">The sequence shown here is derived from an EMBL/GenBank/DDBJ whole genome shotgun (WGS) entry which is preliminary data.</text>
</comment>
<gene>
    <name evidence="2" type="ORF">MKW98_016287</name>
</gene>
<dbReference type="Proteomes" id="UP001202328">
    <property type="component" value="Unassembled WGS sequence"/>
</dbReference>
<evidence type="ECO:0000313" key="3">
    <source>
        <dbReference type="Proteomes" id="UP001202328"/>
    </source>
</evidence>